<dbReference type="Proteomes" id="UP000184749">
    <property type="component" value="Chromosome"/>
</dbReference>
<name>A0A1L5NHB3_9HYPH</name>
<evidence type="ECO:0000313" key="2">
    <source>
        <dbReference type="Proteomes" id="UP000184749"/>
    </source>
</evidence>
<sequence length="230" mass="25703">MQITYSSVRNPRWVSEAKRQIHCFVRFDHIPDEEVEFVADPTDCEPHGREIFEKCVAGAFGEIAMVGEEERTSWPTVHHGEVPGWASAQEFLKEANLENESKTDRGMVIVWGSALEEFVKRLLQVNGVTPHFNYSRSIARAKSEKLISETLADNLDLANEVRKEFAHKALTTFASGGLHCQQAEELYQRVCGDGIALPLKKLYGGAASTMLMELLRAINASDSQRKPSPA</sequence>
<accession>A0A1L5NHB3</accession>
<reference evidence="1 2" key="1">
    <citation type="submission" date="2016-09" db="EMBL/GenBank/DDBJ databases">
        <title>The complete genome sequences of Rhizobium gallicum, symbiovars gallicum and phaseoli, symbionts associated to common bean (Phaseolus vulgaris).</title>
        <authorList>
            <person name="Bustos P."/>
            <person name="Santamaria R.I."/>
            <person name="Perez-Carrascal O.M."/>
            <person name="Juarez S."/>
            <person name="Lozano L."/>
            <person name="Martinez-Flores I."/>
            <person name="Martinez-Romero E."/>
            <person name="Cevallos M."/>
            <person name="Romero D."/>
            <person name="Davila G."/>
            <person name="Gonzalez V."/>
        </authorList>
    </citation>
    <scope>NUCLEOTIDE SEQUENCE [LARGE SCALE GENOMIC DNA]</scope>
    <source>
        <strain evidence="1 2">IE4872</strain>
    </source>
</reference>
<dbReference type="RefSeq" id="WP_156886394.1">
    <property type="nucleotide sequence ID" value="NZ_CP017101.1"/>
</dbReference>
<dbReference type="OrthoDB" id="291822at2"/>
<proteinExistence type="predicted"/>
<protein>
    <submittedName>
        <fullName evidence="1">Uncharacterized protein</fullName>
    </submittedName>
</protein>
<dbReference type="EMBL" id="CP017101">
    <property type="protein sequence ID" value="APO67261.1"/>
    <property type="molecule type" value="Genomic_DNA"/>
</dbReference>
<organism evidence="1 2">
    <name type="scientific">Rhizobium gallicum</name>
    <dbReference type="NCBI Taxonomy" id="56730"/>
    <lineage>
        <taxon>Bacteria</taxon>
        <taxon>Pseudomonadati</taxon>
        <taxon>Pseudomonadota</taxon>
        <taxon>Alphaproteobacteria</taxon>
        <taxon>Hyphomicrobiales</taxon>
        <taxon>Rhizobiaceae</taxon>
        <taxon>Rhizobium/Agrobacterium group</taxon>
        <taxon>Rhizobium</taxon>
    </lineage>
</organism>
<evidence type="ECO:0000313" key="1">
    <source>
        <dbReference type="EMBL" id="APO67261.1"/>
    </source>
</evidence>
<gene>
    <name evidence="1" type="ORF">IE4872_CH01619</name>
</gene>
<dbReference type="AlphaFoldDB" id="A0A1L5NHB3"/>